<organism evidence="1 2">
    <name type="scientific">Necator americanus</name>
    <name type="common">Human hookworm</name>
    <dbReference type="NCBI Taxonomy" id="51031"/>
    <lineage>
        <taxon>Eukaryota</taxon>
        <taxon>Metazoa</taxon>
        <taxon>Ecdysozoa</taxon>
        <taxon>Nematoda</taxon>
        <taxon>Chromadorea</taxon>
        <taxon>Rhabditida</taxon>
        <taxon>Rhabditina</taxon>
        <taxon>Rhabditomorpha</taxon>
        <taxon>Strongyloidea</taxon>
        <taxon>Ancylostomatidae</taxon>
        <taxon>Bunostominae</taxon>
        <taxon>Necator</taxon>
    </lineage>
</organism>
<evidence type="ECO:0000313" key="2">
    <source>
        <dbReference type="Proteomes" id="UP001303046"/>
    </source>
</evidence>
<accession>A0ABR1DFS5</accession>
<dbReference type="PANTHER" id="PTHR33444:SF7">
    <property type="entry name" value="TRANSMEMBRANE PROTEIN 272"/>
    <property type="match status" value="1"/>
</dbReference>
<dbReference type="PANTHER" id="PTHR33444">
    <property type="entry name" value="SI:DKEY-19B23.12-RELATED"/>
    <property type="match status" value="1"/>
</dbReference>
<comment type="caution">
    <text evidence="1">The sequence shown here is derived from an EMBL/GenBank/DDBJ whole genome shotgun (WGS) entry which is preliminary data.</text>
</comment>
<dbReference type="Proteomes" id="UP001303046">
    <property type="component" value="Unassembled WGS sequence"/>
</dbReference>
<dbReference type="CTD" id="25346257"/>
<protein>
    <submittedName>
        <fullName evidence="1">Uncharacterized protein</fullName>
    </submittedName>
</protein>
<name>A0ABR1DFS5_NECAM</name>
<evidence type="ECO:0000313" key="1">
    <source>
        <dbReference type="EMBL" id="KAK6748913.1"/>
    </source>
</evidence>
<reference evidence="1 2" key="1">
    <citation type="submission" date="2023-08" db="EMBL/GenBank/DDBJ databases">
        <title>A Necator americanus chromosomal reference genome.</title>
        <authorList>
            <person name="Ilik V."/>
            <person name="Petrzelkova K.J."/>
            <person name="Pardy F."/>
            <person name="Fuh T."/>
            <person name="Niatou-Singa F.S."/>
            <person name="Gouil Q."/>
            <person name="Baker L."/>
            <person name="Ritchie M.E."/>
            <person name="Jex A.R."/>
            <person name="Gazzola D."/>
            <person name="Li H."/>
            <person name="Toshio Fujiwara R."/>
            <person name="Zhan B."/>
            <person name="Aroian R.V."/>
            <person name="Pafco B."/>
            <person name="Schwarz E.M."/>
        </authorList>
    </citation>
    <scope>NUCLEOTIDE SEQUENCE [LARGE SCALE GENOMIC DNA]</scope>
    <source>
        <strain evidence="1 2">Aroian</strain>
        <tissue evidence="1">Whole animal</tissue>
    </source>
</reference>
<sequence length="200" mass="22683">MSTATSQILTNGGYSRGHRISRKPSRSAIQSTVELAHLAHKQIFTTQMTSNIAVVLFAMFYVVMGVIGFLNFDNCPVRDEIPVWMIVASLTSLVNIASHFYKVYKESREQSYPLYVRVIDGIILVFRPVWFIAGCVWVYTAYEYVTFDTSGKESYCDQLTYSTALVFSTIFFVIILFILACLCCACCYVIFHEPDADDHP</sequence>
<proteinExistence type="predicted"/>
<dbReference type="KEGG" id="nai:NECAME_06225"/>
<keyword evidence="2" id="KW-1185">Reference proteome</keyword>
<gene>
    <name evidence="1" type="primary">Necator_chrIV.g14794</name>
    <name evidence="1" type="ORF">RB195_001499</name>
</gene>
<dbReference type="InterPro" id="IPR040350">
    <property type="entry name" value="TMEM272"/>
</dbReference>
<dbReference type="EMBL" id="JAVFWL010000004">
    <property type="protein sequence ID" value="KAK6748913.1"/>
    <property type="molecule type" value="Genomic_DNA"/>
</dbReference>